<gene>
    <name evidence="2" type="ORF">CARN2_1702</name>
</gene>
<keyword evidence="1" id="KW-0175">Coiled coil</keyword>
<protein>
    <submittedName>
        <fullName evidence="2">Uncharacterized protein</fullName>
    </submittedName>
</protein>
<evidence type="ECO:0000256" key="1">
    <source>
        <dbReference type="SAM" id="Coils"/>
    </source>
</evidence>
<dbReference type="AlphaFoldDB" id="E6PQ88"/>
<dbReference type="EMBL" id="CABM01000041">
    <property type="protein sequence ID" value="CBH97092.1"/>
    <property type="molecule type" value="Genomic_DNA"/>
</dbReference>
<organism evidence="2">
    <name type="scientific">mine drainage metagenome</name>
    <dbReference type="NCBI Taxonomy" id="410659"/>
    <lineage>
        <taxon>unclassified sequences</taxon>
        <taxon>metagenomes</taxon>
        <taxon>ecological metagenomes</taxon>
    </lineage>
</organism>
<sequence>MNVIDRITKLGLAALQPNSARGPASVTLSEAERRIEHLQDDIQRLQAEQQAEQVRRQSADVLVAKLTDQAATGKLKDPTRLTEALRQQREMAPGDDLATKLQAAQAEKLALETHIHEQQRQAAKEAYLAAVARYAQACAPLRKMGQTVQELAPAAGVMLTSSNSQGLIGAQIQIGGALIDVALGKD</sequence>
<name>E6PQ88_9ZZZZ</name>
<comment type="caution">
    <text evidence="2">The sequence shown here is derived from an EMBL/GenBank/DDBJ whole genome shotgun (WGS) entry which is preliminary data.</text>
</comment>
<evidence type="ECO:0000313" key="2">
    <source>
        <dbReference type="EMBL" id="CBH97092.1"/>
    </source>
</evidence>
<reference evidence="2" key="1">
    <citation type="submission" date="2009-10" db="EMBL/GenBank/DDBJ databases">
        <title>Diversity of trophic interactions inside an arsenic-rich microbial ecosystem.</title>
        <authorList>
            <person name="Bertin P.N."/>
            <person name="Heinrich-Salmeron A."/>
            <person name="Pelletier E."/>
            <person name="Goulhen-Chollet F."/>
            <person name="Arsene-Ploetze F."/>
            <person name="Gallien S."/>
            <person name="Calteau A."/>
            <person name="Vallenet D."/>
            <person name="Casiot C."/>
            <person name="Chane-Woon-Ming B."/>
            <person name="Giloteaux L."/>
            <person name="Barakat M."/>
            <person name="Bonnefoy V."/>
            <person name="Bruneel O."/>
            <person name="Chandler M."/>
            <person name="Cleiss J."/>
            <person name="Duran R."/>
            <person name="Elbaz-Poulichet F."/>
            <person name="Fonknechten N."/>
            <person name="Lauga B."/>
            <person name="Mornico D."/>
            <person name="Ortet P."/>
            <person name="Schaeffer C."/>
            <person name="Siguier P."/>
            <person name="Alexander Thil Smith A."/>
            <person name="Van Dorsselaer A."/>
            <person name="Weissenbach J."/>
            <person name="Medigue C."/>
            <person name="Le Paslier D."/>
        </authorList>
    </citation>
    <scope>NUCLEOTIDE SEQUENCE</scope>
</reference>
<feature type="coiled-coil region" evidence="1">
    <location>
        <begin position="28"/>
        <end position="55"/>
    </location>
</feature>
<proteinExistence type="predicted"/>
<accession>E6PQ88</accession>